<evidence type="ECO:0000313" key="3">
    <source>
        <dbReference type="Proteomes" id="UP000274515"/>
    </source>
</evidence>
<dbReference type="RefSeq" id="WP_125091442.1">
    <property type="nucleotide sequence ID" value="NZ_RSAA01000015.1"/>
</dbReference>
<protein>
    <submittedName>
        <fullName evidence="2">Methyltransferase domain-containing protein</fullName>
    </submittedName>
</protein>
<comment type="caution">
    <text evidence="2">The sequence shown here is derived from an EMBL/GenBank/DDBJ whole genome shotgun (WGS) entry which is preliminary data.</text>
</comment>
<dbReference type="Gene3D" id="3.40.50.150">
    <property type="entry name" value="Vaccinia Virus protein VP39"/>
    <property type="match status" value="1"/>
</dbReference>
<keyword evidence="3" id="KW-1185">Reference proteome</keyword>
<dbReference type="PANTHER" id="PTHR43861:SF3">
    <property type="entry name" value="PUTATIVE (AFU_ORTHOLOGUE AFUA_2G14390)-RELATED"/>
    <property type="match status" value="1"/>
</dbReference>
<dbReference type="OrthoDB" id="9810247at2"/>
<keyword evidence="1 2" id="KW-0808">Transferase</keyword>
<evidence type="ECO:0000256" key="1">
    <source>
        <dbReference type="ARBA" id="ARBA00022679"/>
    </source>
</evidence>
<dbReference type="PANTHER" id="PTHR43861">
    <property type="entry name" value="TRANS-ACONITATE 2-METHYLTRANSFERASE-RELATED"/>
    <property type="match status" value="1"/>
</dbReference>
<evidence type="ECO:0000313" key="2">
    <source>
        <dbReference type="EMBL" id="RRO15645.1"/>
    </source>
</evidence>
<dbReference type="GO" id="GO:0032259">
    <property type="term" value="P:methylation"/>
    <property type="evidence" value="ECO:0007669"/>
    <property type="project" value="UniProtKB-KW"/>
</dbReference>
<dbReference type="AlphaFoldDB" id="A0A426JR45"/>
<dbReference type="EMBL" id="RSAA01000015">
    <property type="protein sequence ID" value="RRO15645.1"/>
    <property type="molecule type" value="Genomic_DNA"/>
</dbReference>
<keyword evidence="2" id="KW-0489">Methyltransferase</keyword>
<dbReference type="SUPFAM" id="SSF53335">
    <property type="entry name" value="S-adenosyl-L-methionine-dependent methyltransferases"/>
    <property type="match status" value="1"/>
</dbReference>
<proteinExistence type="predicted"/>
<gene>
    <name evidence="2" type="ORF">EIL87_16665</name>
</gene>
<dbReference type="InterPro" id="IPR029063">
    <property type="entry name" value="SAM-dependent_MTases_sf"/>
</dbReference>
<dbReference type="GO" id="GO:0008168">
    <property type="term" value="F:methyltransferase activity"/>
    <property type="evidence" value="ECO:0007669"/>
    <property type="project" value="UniProtKB-KW"/>
</dbReference>
<dbReference type="Pfam" id="PF13489">
    <property type="entry name" value="Methyltransf_23"/>
    <property type="match status" value="1"/>
</dbReference>
<reference evidence="2 3" key="1">
    <citation type="submission" date="2018-11" db="EMBL/GenBank/DDBJ databases">
        <title>Saccharopolyspora rhizosphaerae sp. nov., an actinomycete isolated from rhizosphere soil in Thailand.</title>
        <authorList>
            <person name="Intra B."/>
            <person name="Euanorasetr J."/>
            <person name="Take A."/>
            <person name="Inahashi Y."/>
            <person name="Mori M."/>
            <person name="Panbangred W."/>
            <person name="Matsumoto A."/>
        </authorList>
    </citation>
    <scope>NUCLEOTIDE SEQUENCE [LARGE SCALE GENOMIC DNA]</scope>
    <source>
        <strain evidence="2 3">H219</strain>
    </source>
</reference>
<dbReference type="Proteomes" id="UP000274515">
    <property type="component" value="Unassembled WGS sequence"/>
</dbReference>
<dbReference type="CDD" id="cd02440">
    <property type="entry name" value="AdoMet_MTases"/>
    <property type="match status" value="1"/>
</dbReference>
<sequence>MVQISDDTTPQCDAWEDLTSAVNHRKWLCSLARPHFGEDVLEIGSGAGHHAAEWADMGVRITASEADRRRVDALRERFARDARVTVRELVVPIAGTADYSTVVAVNVLEHIEDDVGALRSFANVLRHGGSVVLVVPAFEFAMSEFGRAVGHHRRYRTASLARALTKAGLQVTHCRYLDGPGLLGWYVARRLLGRWPRRGLAQSAYDAVCVPIERRIETRFGVPFGQSVFAVARRP</sequence>
<organism evidence="2 3">
    <name type="scientific">Saccharopolyspora rhizosphaerae</name>
    <dbReference type="NCBI Taxonomy" id="2492662"/>
    <lineage>
        <taxon>Bacteria</taxon>
        <taxon>Bacillati</taxon>
        <taxon>Actinomycetota</taxon>
        <taxon>Actinomycetes</taxon>
        <taxon>Pseudonocardiales</taxon>
        <taxon>Pseudonocardiaceae</taxon>
        <taxon>Saccharopolyspora</taxon>
    </lineage>
</organism>
<name>A0A426JR45_9PSEU</name>
<accession>A0A426JR45</accession>